<accession>A0A9Q0JYH2</accession>
<keyword evidence="2" id="KW-1185">Reference proteome</keyword>
<proteinExistence type="predicted"/>
<reference evidence="1" key="1">
    <citation type="journal article" date="2023" name="Plant J.">
        <title>The genome of the king protea, Protea cynaroides.</title>
        <authorList>
            <person name="Chang J."/>
            <person name="Duong T.A."/>
            <person name="Schoeman C."/>
            <person name="Ma X."/>
            <person name="Roodt D."/>
            <person name="Barker N."/>
            <person name="Li Z."/>
            <person name="Van de Peer Y."/>
            <person name="Mizrachi E."/>
        </authorList>
    </citation>
    <scope>NUCLEOTIDE SEQUENCE</scope>
    <source>
        <tissue evidence="1">Young leaves</tissue>
    </source>
</reference>
<name>A0A9Q0JYH2_9MAGN</name>
<gene>
    <name evidence="1" type="ORF">NE237_012870</name>
</gene>
<dbReference type="AlphaFoldDB" id="A0A9Q0JYH2"/>
<protein>
    <submittedName>
        <fullName evidence="1">Uncharacterized protein</fullName>
    </submittedName>
</protein>
<comment type="caution">
    <text evidence="1">The sequence shown here is derived from an EMBL/GenBank/DDBJ whole genome shotgun (WGS) entry which is preliminary data.</text>
</comment>
<evidence type="ECO:0000313" key="1">
    <source>
        <dbReference type="EMBL" id="KAJ4956087.1"/>
    </source>
</evidence>
<dbReference type="Proteomes" id="UP001141806">
    <property type="component" value="Unassembled WGS sequence"/>
</dbReference>
<evidence type="ECO:0000313" key="2">
    <source>
        <dbReference type="Proteomes" id="UP001141806"/>
    </source>
</evidence>
<organism evidence="1 2">
    <name type="scientific">Protea cynaroides</name>
    <dbReference type="NCBI Taxonomy" id="273540"/>
    <lineage>
        <taxon>Eukaryota</taxon>
        <taxon>Viridiplantae</taxon>
        <taxon>Streptophyta</taxon>
        <taxon>Embryophyta</taxon>
        <taxon>Tracheophyta</taxon>
        <taxon>Spermatophyta</taxon>
        <taxon>Magnoliopsida</taxon>
        <taxon>Proteales</taxon>
        <taxon>Proteaceae</taxon>
        <taxon>Protea</taxon>
    </lineage>
</organism>
<dbReference type="EMBL" id="JAMYWD010000011">
    <property type="protein sequence ID" value="KAJ4956087.1"/>
    <property type="molecule type" value="Genomic_DNA"/>
</dbReference>
<sequence>MLVFLTSITKTSLRSKTLKPQLYPSTEYYFSILFRYRGSILGGLLQEGNESTGDEEKYTFKVIRLETLGLDCFLEEHACFSQNEYGQIFSQISEEYFCITSIQQIQHSFGI</sequence>